<dbReference type="AlphaFoldDB" id="A0A9D4HUU2"/>
<proteinExistence type="predicted"/>
<reference evidence="1" key="2">
    <citation type="submission" date="2020-11" db="EMBL/GenBank/DDBJ databases">
        <authorList>
            <person name="McCartney M.A."/>
            <person name="Auch B."/>
            <person name="Kono T."/>
            <person name="Mallez S."/>
            <person name="Becker A."/>
            <person name="Gohl D.M."/>
            <person name="Silverstein K.A.T."/>
            <person name="Koren S."/>
            <person name="Bechman K.B."/>
            <person name="Herman A."/>
            <person name="Abrahante J.E."/>
            <person name="Garbe J."/>
        </authorList>
    </citation>
    <scope>NUCLEOTIDE SEQUENCE</scope>
    <source>
        <strain evidence="1">Duluth1</strain>
        <tissue evidence="1">Whole animal</tissue>
    </source>
</reference>
<evidence type="ECO:0000313" key="1">
    <source>
        <dbReference type="EMBL" id="KAH3733599.1"/>
    </source>
</evidence>
<organism evidence="1 2">
    <name type="scientific">Dreissena polymorpha</name>
    <name type="common">Zebra mussel</name>
    <name type="synonym">Mytilus polymorpha</name>
    <dbReference type="NCBI Taxonomy" id="45954"/>
    <lineage>
        <taxon>Eukaryota</taxon>
        <taxon>Metazoa</taxon>
        <taxon>Spiralia</taxon>
        <taxon>Lophotrochozoa</taxon>
        <taxon>Mollusca</taxon>
        <taxon>Bivalvia</taxon>
        <taxon>Autobranchia</taxon>
        <taxon>Heteroconchia</taxon>
        <taxon>Euheterodonta</taxon>
        <taxon>Imparidentia</taxon>
        <taxon>Neoheterodontei</taxon>
        <taxon>Myida</taxon>
        <taxon>Dreissenoidea</taxon>
        <taxon>Dreissenidae</taxon>
        <taxon>Dreissena</taxon>
    </lineage>
</organism>
<dbReference type="Proteomes" id="UP000828390">
    <property type="component" value="Unassembled WGS sequence"/>
</dbReference>
<name>A0A9D4HUU2_DREPO</name>
<sequence>MLEDGSRVILRLKRIRKAIVASPEPMMWFSKRRIELEMLLMECVNISDENGEVDYSFIIVNAMKSRLKDILRELEQRILLEGSSVNDIPDIFERLLM</sequence>
<reference evidence="1" key="1">
    <citation type="journal article" date="2019" name="bioRxiv">
        <title>The Genome of the Zebra Mussel, Dreissena polymorpha: A Resource for Invasive Species Research.</title>
        <authorList>
            <person name="McCartney M.A."/>
            <person name="Auch B."/>
            <person name="Kono T."/>
            <person name="Mallez S."/>
            <person name="Zhang Y."/>
            <person name="Obille A."/>
            <person name="Becker A."/>
            <person name="Abrahante J.E."/>
            <person name="Garbe J."/>
            <person name="Badalamenti J.P."/>
            <person name="Herman A."/>
            <person name="Mangelson H."/>
            <person name="Liachko I."/>
            <person name="Sullivan S."/>
            <person name="Sone E.D."/>
            <person name="Koren S."/>
            <person name="Silverstein K.A.T."/>
            <person name="Beckman K.B."/>
            <person name="Gohl D.M."/>
        </authorList>
    </citation>
    <scope>NUCLEOTIDE SEQUENCE</scope>
    <source>
        <strain evidence="1">Duluth1</strain>
        <tissue evidence="1">Whole animal</tissue>
    </source>
</reference>
<protein>
    <submittedName>
        <fullName evidence="1">Uncharacterized protein</fullName>
    </submittedName>
</protein>
<comment type="caution">
    <text evidence="1">The sequence shown here is derived from an EMBL/GenBank/DDBJ whole genome shotgun (WGS) entry which is preliminary data.</text>
</comment>
<accession>A0A9D4HUU2</accession>
<evidence type="ECO:0000313" key="2">
    <source>
        <dbReference type="Proteomes" id="UP000828390"/>
    </source>
</evidence>
<dbReference type="EMBL" id="JAIWYP010000011">
    <property type="protein sequence ID" value="KAH3733599.1"/>
    <property type="molecule type" value="Genomic_DNA"/>
</dbReference>
<keyword evidence="2" id="KW-1185">Reference proteome</keyword>
<gene>
    <name evidence="1" type="ORF">DPMN_040030</name>
</gene>